<protein>
    <recommendedName>
        <fullName evidence="4">Poly [ADP-ribose] polymerase</fullName>
        <shortName evidence="4">PARP</shortName>
        <ecNumber evidence="4">2.4.2.-</ecNumber>
    </recommendedName>
</protein>
<reference evidence="9" key="1">
    <citation type="submission" date="2025-08" db="UniProtKB">
        <authorList>
            <consortium name="RefSeq"/>
        </authorList>
    </citation>
    <scope>IDENTIFICATION</scope>
    <source>
        <tissue evidence="9">Testes</tissue>
    </source>
</reference>
<dbReference type="PANTHER" id="PTHR45740">
    <property type="entry name" value="POLY [ADP-RIBOSE] POLYMERASE"/>
    <property type="match status" value="1"/>
</dbReference>
<evidence type="ECO:0000256" key="1">
    <source>
        <dbReference type="ARBA" id="ARBA00004123"/>
    </source>
</evidence>
<dbReference type="SUPFAM" id="SSF56399">
    <property type="entry name" value="ADP-ribosylation"/>
    <property type="match status" value="1"/>
</dbReference>
<feature type="compositionally biased region" description="Polar residues" evidence="5">
    <location>
        <begin position="506"/>
        <end position="518"/>
    </location>
</feature>
<sequence>MPYQWIYSTYHGERHKFPDHVSEMIESAYCNVKQQSFQKWQGVTGANIDLDLDFDVMNGTISGQYCGRNELNLFVRIERLSTLSQVETINKSSDLSTKWIWYWKDNGNIWKPYSNSQNPGEANNDEIEAAKLRGDNEYRFAAGRYHYILNFSKMQQQNQDEHYKTTRDVRRRPVYVGSDAVKQIKRSPRHKIPTLVESTCTGLPSNWEVMPAGKDLAQYHLSPGSRDFQRVEDLFRKTMPSSNSTIVRIERIQNMELWEHYQSMKKHMKRKQPGQEIEKQLFHGTEKSSVQKICKQNFDFRVSGKHATVYGEGAYFARDASYSDSFSRKDESGYQYMFLANVLIGRYTEGNSSYKRPPEIDSVSGTLYNSCVNNTYNPKIFIVFDLYQCYPEYLITYSKDLFRPDISTGVNVNSGFVVNNALSSSSLSQSTTGYSSSSSTTTQPGYSTTGYSSSSSTTTQPRHSTTGYSSSSSSSTTTQPRYSTTGYSSSSSTTTQSRHSTTGYTSSFPSTGQPQQSSRKYKCIVM</sequence>
<dbReference type="InterPro" id="IPR037197">
    <property type="entry name" value="WWE_dom_sf"/>
</dbReference>
<keyword evidence="8" id="KW-1185">Reference proteome</keyword>
<dbReference type="GeneID" id="100367066"/>
<dbReference type="InterPro" id="IPR012317">
    <property type="entry name" value="Poly(ADP-ribose)pol_cat_dom"/>
</dbReference>
<organism evidence="8 9">
    <name type="scientific">Saccoglossus kowalevskii</name>
    <name type="common">Acorn worm</name>
    <dbReference type="NCBI Taxonomy" id="10224"/>
    <lineage>
        <taxon>Eukaryota</taxon>
        <taxon>Metazoa</taxon>
        <taxon>Hemichordata</taxon>
        <taxon>Enteropneusta</taxon>
        <taxon>Harrimaniidae</taxon>
        <taxon>Saccoglossus</taxon>
    </lineage>
</organism>
<dbReference type="InterPro" id="IPR051712">
    <property type="entry name" value="ARTD-AVP"/>
</dbReference>
<dbReference type="CDD" id="cd01439">
    <property type="entry name" value="TCCD_inducible_PARP_like"/>
    <property type="match status" value="1"/>
</dbReference>
<dbReference type="Proteomes" id="UP000694865">
    <property type="component" value="Unplaced"/>
</dbReference>
<evidence type="ECO:0000256" key="2">
    <source>
        <dbReference type="ARBA" id="ARBA00023242"/>
    </source>
</evidence>
<proteinExistence type="inferred from homology"/>
<dbReference type="Pfam" id="PF00644">
    <property type="entry name" value="PARP"/>
    <property type="match status" value="1"/>
</dbReference>
<dbReference type="Gene3D" id="3.30.720.50">
    <property type="match status" value="1"/>
</dbReference>
<keyword evidence="2" id="KW-0539">Nucleus</keyword>
<evidence type="ECO:0000259" key="6">
    <source>
        <dbReference type="PROSITE" id="PS50918"/>
    </source>
</evidence>
<evidence type="ECO:0000313" key="8">
    <source>
        <dbReference type="Proteomes" id="UP000694865"/>
    </source>
</evidence>
<dbReference type="EC" id="2.4.2.-" evidence="4"/>
<feature type="domain" description="PARP catalytic" evidence="7">
    <location>
        <begin position="203"/>
        <end position="419"/>
    </location>
</feature>
<accession>A0ABM0GQU2</accession>
<dbReference type="SUPFAM" id="SSF117839">
    <property type="entry name" value="WWE domain"/>
    <property type="match status" value="1"/>
</dbReference>
<feature type="domain" description="WWE" evidence="6">
    <location>
        <begin position="87"/>
        <end position="171"/>
    </location>
</feature>
<dbReference type="PROSITE" id="PS50918">
    <property type="entry name" value="WWE"/>
    <property type="match status" value="1"/>
</dbReference>
<evidence type="ECO:0000259" key="7">
    <source>
        <dbReference type="PROSITE" id="PS51059"/>
    </source>
</evidence>
<evidence type="ECO:0000313" key="9">
    <source>
        <dbReference type="RefSeq" id="XP_002735276.2"/>
    </source>
</evidence>
<dbReference type="InterPro" id="IPR004170">
    <property type="entry name" value="WWE_dom"/>
</dbReference>
<dbReference type="PROSITE" id="PS51059">
    <property type="entry name" value="PARP_CATALYTIC"/>
    <property type="match status" value="1"/>
</dbReference>
<dbReference type="InterPro" id="IPR018123">
    <property type="entry name" value="WWE-dom_subgr"/>
</dbReference>
<evidence type="ECO:0000256" key="5">
    <source>
        <dbReference type="SAM" id="MobiDB-lite"/>
    </source>
</evidence>
<keyword evidence="4" id="KW-0808">Transferase</keyword>
<evidence type="ECO:0000256" key="3">
    <source>
        <dbReference type="ARBA" id="ARBA00024347"/>
    </source>
</evidence>
<dbReference type="Gene3D" id="3.90.228.10">
    <property type="match status" value="1"/>
</dbReference>
<name>A0ABM0GQU2_SACKO</name>
<dbReference type="SMART" id="SM00678">
    <property type="entry name" value="WWE"/>
    <property type="match status" value="1"/>
</dbReference>
<dbReference type="Pfam" id="PF02825">
    <property type="entry name" value="WWE"/>
    <property type="match status" value="1"/>
</dbReference>
<keyword evidence="4" id="KW-0520">NAD</keyword>
<dbReference type="RefSeq" id="XP_002735276.2">
    <property type="nucleotide sequence ID" value="XM_002735230.2"/>
</dbReference>
<keyword evidence="4" id="KW-0328">Glycosyltransferase</keyword>
<comment type="subcellular location">
    <subcellularLocation>
        <location evidence="1">Nucleus</location>
    </subcellularLocation>
</comment>
<feature type="compositionally biased region" description="Low complexity" evidence="5">
    <location>
        <begin position="426"/>
        <end position="505"/>
    </location>
</feature>
<dbReference type="PANTHER" id="PTHR45740:SF2">
    <property type="entry name" value="POLY [ADP-RIBOSE] POLYMERASE"/>
    <property type="match status" value="1"/>
</dbReference>
<feature type="region of interest" description="Disordered" evidence="5">
    <location>
        <begin position="426"/>
        <end position="526"/>
    </location>
</feature>
<comment type="similarity">
    <text evidence="3">Belongs to the ARTD/PARP family.</text>
</comment>
<evidence type="ECO:0000256" key="4">
    <source>
        <dbReference type="RuleBase" id="RU362114"/>
    </source>
</evidence>
<gene>
    <name evidence="9" type="primary">LOC100367066</name>
</gene>